<evidence type="ECO:0000256" key="1">
    <source>
        <dbReference type="SAM" id="Phobius"/>
    </source>
</evidence>
<proteinExistence type="predicted"/>
<protein>
    <submittedName>
        <fullName evidence="2">Uncharacterized protein</fullName>
    </submittedName>
</protein>
<feature type="transmembrane region" description="Helical" evidence="1">
    <location>
        <begin position="41"/>
        <end position="64"/>
    </location>
</feature>
<keyword evidence="1" id="KW-0472">Membrane</keyword>
<keyword evidence="3" id="KW-1185">Reference proteome</keyword>
<gene>
    <name evidence="2" type="ORF">CVM73_27975</name>
</gene>
<evidence type="ECO:0000313" key="3">
    <source>
        <dbReference type="Proteomes" id="UP000231194"/>
    </source>
</evidence>
<dbReference type="Proteomes" id="UP000231194">
    <property type="component" value="Unassembled WGS sequence"/>
</dbReference>
<dbReference type="EMBL" id="PGVG01000029">
    <property type="protein sequence ID" value="PJG52017.1"/>
    <property type="molecule type" value="Genomic_DNA"/>
</dbReference>
<organism evidence="2 3">
    <name type="scientific">Bradyrhizobium forestalis</name>
    <dbReference type="NCBI Taxonomy" id="1419263"/>
    <lineage>
        <taxon>Bacteria</taxon>
        <taxon>Pseudomonadati</taxon>
        <taxon>Pseudomonadota</taxon>
        <taxon>Alphaproteobacteria</taxon>
        <taxon>Hyphomicrobiales</taxon>
        <taxon>Nitrobacteraceae</taxon>
        <taxon>Bradyrhizobium</taxon>
    </lineage>
</organism>
<accession>A0A2M8R2G7</accession>
<feature type="transmembrane region" description="Helical" evidence="1">
    <location>
        <begin position="9"/>
        <end position="29"/>
    </location>
</feature>
<name>A0A2M8R2G7_9BRAD</name>
<sequence>MKAQLMDTVYVILLITTLVLGFVATTLWGPDFEWLGHDVEAAYIFKLVAIGLVVFFSIAITFGLI</sequence>
<keyword evidence="1" id="KW-0812">Transmembrane</keyword>
<evidence type="ECO:0000313" key="2">
    <source>
        <dbReference type="EMBL" id="PJG52017.1"/>
    </source>
</evidence>
<keyword evidence="1" id="KW-1133">Transmembrane helix</keyword>
<reference evidence="2 3" key="1">
    <citation type="submission" date="2017-11" db="EMBL/GenBank/DDBJ databases">
        <title>Bradyrhizobium forestalis sp. nov., an efficient nitrogen-fixing bacterium isolated from nodules of forest legume species in the Amazon.</title>
        <authorList>
            <person name="Costa E.M."/>
            <person name="Guimaraes A."/>
            <person name="Carvalho T.S."/>
            <person name="Rodrigues T.L."/>
            <person name="Ribeiro P.R.A."/>
            <person name="Lebbe L."/>
            <person name="Willems A."/>
            <person name="Moreira F.M.S."/>
        </authorList>
    </citation>
    <scope>NUCLEOTIDE SEQUENCE [LARGE SCALE GENOMIC DNA]</scope>
    <source>
        <strain evidence="2 3">INPA54B</strain>
    </source>
</reference>
<comment type="caution">
    <text evidence="2">The sequence shown here is derived from an EMBL/GenBank/DDBJ whole genome shotgun (WGS) entry which is preliminary data.</text>
</comment>
<dbReference type="AlphaFoldDB" id="A0A2M8R2G7"/>